<keyword evidence="4 6" id="KW-1133">Transmembrane helix</keyword>
<sequence>MSDAATTDIPTERHRFYEDVFAMLLGTLLVSIGIMLYTKATLLTSGAAGLALLLQFATGINFGILFFAINLPFYWLAIRRMGWRFALRTFIAVGFVSGFTFLTPNWIRIEAVDPIYAALAGGSLMGLGLLALFRHRTGLGGVNILALYLQETHGIRAGWFQLGIDVLILIGALFLLPPDKVLVSLLGAAVLNLILAVNHKPGRYMGTT</sequence>
<evidence type="ECO:0000256" key="2">
    <source>
        <dbReference type="ARBA" id="ARBA00022475"/>
    </source>
</evidence>
<feature type="transmembrane region" description="Helical" evidence="6">
    <location>
        <begin position="181"/>
        <end position="198"/>
    </location>
</feature>
<dbReference type="PANTHER" id="PTHR33545:SF5">
    <property type="entry name" value="UPF0750 MEMBRANE PROTEIN YITT"/>
    <property type="match status" value="1"/>
</dbReference>
<feature type="transmembrane region" description="Helical" evidence="6">
    <location>
        <begin position="115"/>
        <end position="133"/>
    </location>
</feature>
<keyword evidence="5 6" id="KW-0472">Membrane</keyword>
<dbReference type="EMBL" id="QQTP01000001">
    <property type="protein sequence ID" value="RDJ29073.1"/>
    <property type="molecule type" value="Genomic_DNA"/>
</dbReference>
<evidence type="ECO:0000256" key="1">
    <source>
        <dbReference type="ARBA" id="ARBA00004651"/>
    </source>
</evidence>
<dbReference type="Proteomes" id="UP000255207">
    <property type="component" value="Unassembled WGS sequence"/>
</dbReference>
<evidence type="ECO:0000313" key="7">
    <source>
        <dbReference type="EMBL" id="RDJ29073.1"/>
    </source>
</evidence>
<feature type="transmembrane region" description="Helical" evidence="6">
    <location>
        <begin position="20"/>
        <end position="38"/>
    </location>
</feature>
<keyword evidence="2" id="KW-1003">Cell membrane</keyword>
<proteinExistence type="predicted"/>
<dbReference type="InterPro" id="IPR003740">
    <property type="entry name" value="YitT"/>
</dbReference>
<dbReference type="PANTHER" id="PTHR33545">
    <property type="entry name" value="UPF0750 MEMBRANE PROTEIN YITT-RELATED"/>
    <property type="match status" value="1"/>
</dbReference>
<dbReference type="RefSeq" id="WP_114827190.1">
    <property type="nucleotide sequence ID" value="NZ_QQTO01000019.1"/>
</dbReference>
<organism evidence="7 8">
    <name type="scientific">Bosea caraganae</name>
    <dbReference type="NCBI Taxonomy" id="2763117"/>
    <lineage>
        <taxon>Bacteria</taxon>
        <taxon>Pseudomonadati</taxon>
        <taxon>Pseudomonadota</taxon>
        <taxon>Alphaproteobacteria</taxon>
        <taxon>Hyphomicrobiales</taxon>
        <taxon>Boseaceae</taxon>
        <taxon>Bosea</taxon>
    </lineage>
</organism>
<gene>
    <name evidence="7" type="ORF">DWE98_00375</name>
</gene>
<keyword evidence="8" id="KW-1185">Reference proteome</keyword>
<dbReference type="OrthoDB" id="3296441at2"/>
<evidence type="ECO:0000256" key="6">
    <source>
        <dbReference type="SAM" id="Phobius"/>
    </source>
</evidence>
<dbReference type="AlphaFoldDB" id="A0A370LAS0"/>
<reference evidence="8" key="1">
    <citation type="submission" date="2018-07" db="EMBL/GenBank/DDBJ databases">
        <authorList>
            <person name="Safronova V.I."/>
            <person name="Chirak E.R."/>
            <person name="Sazanova A.L."/>
        </authorList>
    </citation>
    <scope>NUCLEOTIDE SEQUENCE [LARGE SCALE GENOMIC DNA]</scope>
    <source>
        <strain evidence="8">RCAM04685</strain>
    </source>
</reference>
<protein>
    <submittedName>
        <fullName evidence="7">YitT family protein</fullName>
    </submittedName>
</protein>
<name>A0A370LAS0_9HYPH</name>
<comment type="caution">
    <text evidence="7">The sequence shown here is derived from an EMBL/GenBank/DDBJ whole genome shotgun (WGS) entry which is preliminary data.</text>
</comment>
<feature type="transmembrane region" description="Helical" evidence="6">
    <location>
        <begin position="50"/>
        <end position="73"/>
    </location>
</feature>
<evidence type="ECO:0000256" key="3">
    <source>
        <dbReference type="ARBA" id="ARBA00022692"/>
    </source>
</evidence>
<feature type="transmembrane region" description="Helical" evidence="6">
    <location>
        <begin position="154"/>
        <end position="175"/>
    </location>
</feature>
<dbReference type="InterPro" id="IPR051461">
    <property type="entry name" value="UPF0750_membrane"/>
</dbReference>
<keyword evidence="3 6" id="KW-0812">Transmembrane</keyword>
<evidence type="ECO:0000313" key="8">
    <source>
        <dbReference type="Proteomes" id="UP000255207"/>
    </source>
</evidence>
<evidence type="ECO:0000256" key="4">
    <source>
        <dbReference type="ARBA" id="ARBA00022989"/>
    </source>
</evidence>
<evidence type="ECO:0000256" key="5">
    <source>
        <dbReference type="ARBA" id="ARBA00023136"/>
    </source>
</evidence>
<comment type="subcellular location">
    <subcellularLocation>
        <location evidence="1">Cell membrane</location>
        <topology evidence="1">Multi-pass membrane protein</topology>
    </subcellularLocation>
</comment>
<dbReference type="GO" id="GO:0005886">
    <property type="term" value="C:plasma membrane"/>
    <property type="evidence" value="ECO:0007669"/>
    <property type="project" value="UniProtKB-SubCell"/>
</dbReference>
<accession>A0A370LAS0</accession>
<dbReference type="Pfam" id="PF02588">
    <property type="entry name" value="YitT_membrane"/>
    <property type="match status" value="1"/>
</dbReference>
<feature type="transmembrane region" description="Helical" evidence="6">
    <location>
        <begin position="85"/>
        <end position="103"/>
    </location>
</feature>